<accession>L9KAN0</accession>
<evidence type="ECO:0000256" key="4">
    <source>
        <dbReference type="ARBA" id="ARBA00023180"/>
    </source>
</evidence>
<dbReference type="Proteomes" id="UP000011518">
    <property type="component" value="Unassembled WGS sequence"/>
</dbReference>
<evidence type="ECO:0000313" key="7">
    <source>
        <dbReference type="Proteomes" id="UP000011518"/>
    </source>
</evidence>
<protein>
    <recommendedName>
        <fullName evidence="5">Ig-like domain-containing protein</fullName>
    </recommendedName>
</protein>
<dbReference type="AlphaFoldDB" id="L9KAN0"/>
<evidence type="ECO:0000256" key="3">
    <source>
        <dbReference type="ARBA" id="ARBA00023136"/>
    </source>
</evidence>
<evidence type="ECO:0000259" key="5">
    <source>
        <dbReference type="PROSITE" id="PS50835"/>
    </source>
</evidence>
<dbReference type="PANTHER" id="PTHR12080:SF110">
    <property type="entry name" value="IG-LIKE DOMAIN-CONTAINING PROTEIN"/>
    <property type="match status" value="1"/>
</dbReference>
<dbReference type="STRING" id="246437.L9KAN0"/>
<dbReference type="GO" id="GO:0016020">
    <property type="term" value="C:membrane"/>
    <property type="evidence" value="ECO:0007669"/>
    <property type="project" value="UniProtKB-SubCell"/>
</dbReference>
<keyword evidence="4" id="KW-0325">Glycoprotein</keyword>
<evidence type="ECO:0000313" key="6">
    <source>
        <dbReference type="EMBL" id="ELW59880.1"/>
    </source>
</evidence>
<dbReference type="InParanoid" id="L9KAN0"/>
<reference evidence="7" key="1">
    <citation type="submission" date="2012-07" db="EMBL/GenBank/DDBJ databases">
        <title>Genome of the Chinese tree shrew, a rising model animal genetically related to primates.</title>
        <authorList>
            <person name="Zhang G."/>
            <person name="Fan Y."/>
            <person name="Yao Y."/>
            <person name="Huang Z."/>
        </authorList>
    </citation>
    <scope>NUCLEOTIDE SEQUENCE [LARGE SCALE GENOMIC DNA]</scope>
</reference>
<dbReference type="InterPro" id="IPR007110">
    <property type="entry name" value="Ig-like_dom"/>
</dbReference>
<comment type="subcellular location">
    <subcellularLocation>
        <location evidence="1">Membrane</location>
    </subcellularLocation>
</comment>
<organism evidence="6 7">
    <name type="scientific">Tupaia chinensis</name>
    <name type="common">Chinese tree shrew</name>
    <name type="synonym">Tupaia belangeri chinensis</name>
    <dbReference type="NCBI Taxonomy" id="246437"/>
    <lineage>
        <taxon>Eukaryota</taxon>
        <taxon>Metazoa</taxon>
        <taxon>Chordata</taxon>
        <taxon>Craniata</taxon>
        <taxon>Vertebrata</taxon>
        <taxon>Euteleostomi</taxon>
        <taxon>Mammalia</taxon>
        <taxon>Eutheria</taxon>
        <taxon>Euarchontoglires</taxon>
        <taxon>Scandentia</taxon>
        <taxon>Tupaiidae</taxon>
        <taxon>Tupaia</taxon>
    </lineage>
</organism>
<dbReference type="PANTHER" id="PTHR12080">
    <property type="entry name" value="SIGNALING LYMPHOCYTIC ACTIVATION MOLECULE"/>
    <property type="match status" value="1"/>
</dbReference>
<dbReference type="PROSITE" id="PS50835">
    <property type="entry name" value="IG_LIKE"/>
    <property type="match status" value="1"/>
</dbReference>
<dbReference type="CDD" id="cd00096">
    <property type="entry name" value="Ig"/>
    <property type="match status" value="1"/>
</dbReference>
<keyword evidence="2" id="KW-0732">Signal</keyword>
<name>L9KAN0_TUPCH</name>
<keyword evidence="7" id="KW-1185">Reference proteome</keyword>
<dbReference type="SUPFAM" id="SSF48726">
    <property type="entry name" value="Immunoglobulin"/>
    <property type="match status" value="2"/>
</dbReference>
<dbReference type="InterPro" id="IPR015631">
    <property type="entry name" value="CD2/SLAM_rcpt"/>
</dbReference>
<dbReference type="InterPro" id="IPR036179">
    <property type="entry name" value="Ig-like_dom_sf"/>
</dbReference>
<evidence type="ECO:0000256" key="2">
    <source>
        <dbReference type="ARBA" id="ARBA00022729"/>
    </source>
</evidence>
<dbReference type="Gene3D" id="2.60.40.10">
    <property type="entry name" value="Immunoglobulins"/>
    <property type="match status" value="2"/>
</dbReference>
<sequence>MTEQNSPTWVGLWDKYGQRVQVPNVTSLRIENLTSEDSGQYQAQVTLRGGKRFDQIFLLTVVDVDLQEDHRDDHNNIHYADLMKPESREDKNKILTKPPSITSDWCNVTLTCRTPGATENLMVTWESKGIPRELEQRGTPGPVPNPWTLALRLPLSQRNASLTCVVSNDVDQKSDTSDLGNICAKYVDLLEDHRDDHNNIHYADLMEPESREDKNKLLQEPSVLQSQAVSEQHLEEEESFTTEYSEIHKPGQAMKIF</sequence>
<keyword evidence="3" id="KW-0472">Membrane</keyword>
<gene>
    <name evidence="6" type="ORF">TREES_T100016148</name>
</gene>
<proteinExistence type="predicted"/>
<dbReference type="EMBL" id="KB320890">
    <property type="protein sequence ID" value="ELW59880.1"/>
    <property type="molecule type" value="Genomic_DNA"/>
</dbReference>
<evidence type="ECO:0000256" key="1">
    <source>
        <dbReference type="ARBA" id="ARBA00004370"/>
    </source>
</evidence>
<reference evidence="7" key="2">
    <citation type="journal article" date="2013" name="Nat. Commun.">
        <title>Genome of the Chinese tree shrew.</title>
        <authorList>
            <person name="Fan Y."/>
            <person name="Huang Z.Y."/>
            <person name="Cao C.C."/>
            <person name="Chen C.S."/>
            <person name="Chen Y.X."/>
            <person name="Fan D.D."/>
            <person name="He J."/>
            <person name="Hou H.L."/>
            <person name="Hu L."/>
            <person name="Hu X.T."/>
            <person name="Jiang X.T."/>
            <person name="Lai R."/>
            <person name="Lang Y.S."/>
            <person name="Liang B."/>
            <person name="Liao S.G."/>
            <person name="Mu D."/>
            <person name="Ma Y.Y."/>
            <person name="Niu Y.Y."/>
            <person name="Sun X.Q."/>
            <person name="Xia J.Q."/>
            <person name="Xiao J."/>
            <person name="Xiong Z.Q."/>
            <person name="Xu L."/>
            <person name="Yang L."/>
            <person name="Zhang Y."/>
            <person name="Zhao W."/>
            <person name="Zhao X.D."/>
            <person name="Zheng Y.T."/>
            <person name="Zhou J.M."/>
            <person name="Zhu Y.B."/>
            <person name="Zhang G.J."/>
            <person name="Wang J."/>
            <person name="Yao Y.G."/>
        </authorList>
    </citation>
    <scope>NUCLEOTIDE SEQUENCE [LARGE SCALE GENOMIC DNA]</scope>
</reference>
<dbReference type="InterPro" id="IPR013783">
    <property type="entry name" value="Ig-like_fold"/>
</dbReference>
<feature type="domain" description="Ig-like" evidence="5">
    <location>
        <begin position="85"/>
        <end position="180"/>
    </location>
</feature>